<dbReference type="InterPro" id="IPR000562">
    <property type="entry name" value="FN_type2_dom"/>
</dbReference>
<evidence type="ECO:0000313" key="10">
    <source>
        <dbReference type="RefSeq" id="XP_012892963.1"/>
    </source>
</evidence>
<dbReference type="OrthoDB" id="5987067at2759"/>
<dbReference type="PROSITE" id="PS51092">
    <property type="entry name" value="FN2_2"/>
    <property type="match status" value="2"/>
</dbReference>
<comment type="subcellular location">
    <subcellularLocation>
        <location evidence="1">Secreted</location>
    </subcellularLocation>
</comment>
<evidence type="ECO:0000256" key="7">
    <source>
        <dbReference type="PROSITE-ProRule" id="PRU00479"/>
    </source>
</evidence>
<dbReference type="InParanoid" id="A0A1S3GVP6"/>
<comment type="caution">
    <text evidence="7">Lacks conserved residue(s) required for the propagation of feature annotation.</text>
</comment>
<evidence type="ECO:0000256" key="3">
    <source>
        <dbReference type="ARBA" id="ARBA00022525"/>
    </source>
</evidence>
<feature type="disulfide bond" evidence="7">
    <location>
        <begin position="68"/>
        <end position="94"/>
    </location>
</feature>
<dbReference type="GO" id="GO:0008201">
    <property type="term" value="F:heparin binding"/>
    <property type="evidence" value="ECO:0007669"/>
    <property type="project" value="TreeGrafter"/>
</dbReference>
<dbReference type="PRINTS" id="PR00013">
    <property type="entry name" value="FNTYPEII"/>
</dbReference>
<evidence type="ECO:0000256" key="5">
    <source>
        <dbReference type="ARBA" id="ARBA00023157"/>
    </source>
</evidence>
<dbReference type="Proteomes" id="UP000081671">
    <property type="component" value="Unplaced"/>
</dbReference>
<dbReference type="InterPro" id="IPR051666">
    <property type="entry name" value="SP_Capacitation_Regulator"/>
</dbReference>
<evidence type="ECO:0000256" key="2">
    <source>
        <dbReference type="ARBA" id="ARBA00010011"/>
    </source>
</evidence>
<organism evidence="9 10">
    <name type="scientific">Dipodomys ordii</name>
    <name type="common">Ord's kangaroo rat</name>
    <dbReference type="NCBI Taxonomy" id="10020"/>
    <lineage>
        <taxon>Eukaryota</taxon>
        <taxon>Metazoa</taxon>
        <taxon>Chordata</taxon>
        <taxon>Craniata</taxon>
        <taxon>Vertebrata</taxon>
        <taxon>Euteleostomi</taxon>
        <taxon>Mammalia</taxon>
        <taxon>Eutheria</taxon>
        <taxon>Euarchontoglires</taxon>
        <taxon>Glires</taxon>
        <taxon>Rodentia</taxon>
        <taxon>Castorimorpha</taxon>
        <taxon>Heteromyidae</taxon>
        <taxon>Dipodomyinae</taxon>
        <taxon>Dipodomys</taxon>
    </lineage>
</organism>
<name>A0A1S3GVP6_DIPOR</name>
<keyword evidence="3" id="KW-0964">Secreted</keyword>
<protein>
    <submittedName>
        <fullName evidence="10">Binder of sperm protein homolog 1-like</fullName>
    </submittedName>
</protein>
<reference evidence="10" key="1">
    <citation type="submission" date="2025-08" db="UniProtKB">
        <authorList>
            <consortium name="RefSeq"/>
        </authorList>
    </citation>
    <scope>IDENTIFICATION</scope>
    <source>
        <tissue evidence="10">Kidney</tissue>
    </source>
</reference>
<evidence type="ECO:0000256" key="1">
    <source>
        <dbReference type="ARBA" id="ARBA00004613"/>
    </source>
</evidence>
<dbReference type="GO" id="GO:0009986">
    <property type="term" value="C:cell surface"/>
    <property type="evidence" value="ECO:0007669"/>
    <property type="project" value="TreeGrafter"/>
</dbReference>
<evidence type="ECO:0000256" key="6">
    <source>
        <dbReference type="ARBA" id="ARBA00023279"/>
    </source>
</evidence>
<dbReference type="FunFam" id="2.10.10.10:FF:000003">
    <property type="entry name" value="binder of sperm protein homolog 1"/>
    <property type="match status" value="1"/>
</dbReference>
<dbReference type="PROSITE" id="PS00023">
    <property type="entry name" value="FN2_1"/>
    <property type="match status" value="1"/>
</dbReference>
<dbReference type="Gene3D" id="2.10.10.10">
    <property type="entry name" value="Fibronectin, type II, collagen-binding"/>
    <property type="match status" value="2"/>
</dbReference>
<dbReference type="GO" id="GO:0048240">
    <property type="term" value="P:sperm capacitation"/>
    <property type="evidence" value="ECO:0007669"/>
    <property type="project" value="TreeGrafter"/>
</dbReference>
<comment type="similarity">
    <text evidence="2">Belongs to the seminal plasma protein family.</text>
</comment>
<dbReference type="SUPFAM" id="SSF57440">
    <property type="entry name" value="Kringle-like"/>
    <property type="match status" value="2"/>
</dbReference>
<gene>
    <name evidence="10" type="primary">LOC106002664</name>
</gene>
<dbReference type="KEGG" id="dord:106002664"/>
<dbReference type="PANTHER" id="PTHR22918">
    <property type="entry name" value="SEMINAL PLASMA PROTEIN"/>
    <property type="match status" value="1"/>
</dbReference>
<dbReference type="GeneID" id="106002664"/>
<dbReference type="Pfam" id="PF00040">
    <property type="entry name" value="fn2"/>
    <property type="match status" value="2"/>
</dbReference>
<dbReference type="PANTHER" id="PTHR22918:SF4">
    <property type="entry name" value="BINDER OF SPERM PROTEIN HOMOLOG 1"/>
    <property type="match status" value="1"/>
</dbReference>
<dbReference type="SMART" id="SM00059">
    <property type="entry name" value="FN2"/>
    <property type="match status" value="2"/>
</dbReference>
<dbReference type="FunFam" id="2.10.10.10:FF:000005">
    <property type="entry name" value="Epididymal sperm binding protein 1"/>
    <property type="match status" value="1"/>
</dbReference>
<dbReference type="AlphaFoldDB" id="A0A1S3GVP6"/>
<dbReference type="InterPro" id="IPR013806">
    <property type="entry name" value="Kringle-like"/>
</dbReference>
<feature type="disulfide bond" evidence="7">
    <location>
        <begin position="82"/>
        <end position="109"/>
    </location>
</feature>
<sequence length="109" mass="13204">PGQHREEALDVMLRGLCSVDGECVFPFWYRKEKYYDCVKLNAKHKWCSLNTTFSGYWKYCAMSDFAPCAFPFWYRRLIYRKCTEDGEVFGRKWCSLTPDYNRDQVWKYC</sequence>
<keyword evidence="9" id="KW-1185">Reference proteome</keyword>
<dbReference type="InterPro" id="IPR036943">
    <property type="entry name" value="FN_type2_sf"/>
</dbReference>
<keyword evidence="4" id="KW-0677">Repeat</keyword>
<dbReference type="CDD" id="cd00062">
    <property type="entry name" value="FN2"/>
    <property type="match status" value="1"/>
</dbReference>
<feature type="domain" description="Fibronectin type-II" evidence="8">
    <location>
        <begin position="63"/>
        <end position="109"/>
    </location>
</feature>
<keyword evidence="5 7" id="KW-1015">Disulfide bond</keyword>
<keyword evidence="6" id="KW-0278">Fertilization</keyword>
<dbReference type="GO" id="GO:0005576">
    <property type="term" value="C:extracellular region"/>
    <property type="evidence" value="ECO:0007669"/>
    <property type="project" value="UniProtKB-SubCell"/>
</dbReference>
<feature type="domain" description="Fibronectin type-II" evidence="8">
    <location>
        <begin position="18"/>
        <end position="62"/>
    </location>
</feature>
<dbReference type="GO" id="GO:0007338">
    <property type="term" value="P:single fertilization"/>
    <property type="evidence" value="ECO:0007669"/>
    <property type="project" value="UniProtKB-KW"/>
</dbReference>
<proteinExistence type="inferred from homology"/>
<dbReference type="RefSeq" id="XP_012892963.1">
    <property type="nucleotide sequence ID" value="XM_013037509.1"/>
</dbReference>
<evidence type="ECO:0000256" key="4">
    <source>
        <dbReference type="ARBA" id="ARBA00022737"/>
    </source>
</evidence>
<feature type="non-terminal residue" evidence="10">
    <location>
        <position position="1"/>
    </location>
</feature>
<dbReference type="FunCoup" id="A0A1S3GVP6">
    <property type="interactions" value="13"/>
</dbReference>
<dbReference type="STRING" id="10020.ENSDORP00000000470"/>
<evidence type="ECO:0000259" key="8">
    <source>
        <dbReference type="PROSITE" id="PS51092"/>
    </source>
</evidence>
<evidence type="ECO:0000313" key="9">
    <source>
        <dbReference type="Proteomes" id="UP000081671"/>
    </source>
</evidence>
<accession>A0A1S3GVP6</accession>